<dbReference type="Gene3D" id="3.30.430.20">
    <property type="entry name" value="Gnk2 domain, C-X8-C-X2-C motif"/>
    <property type="match status" value="2"/>
</dbReference>
<dbReference type="FunFam" id="3.30.430.20:FF:000002">
    <property type="entry name" value="Cysteine-rich receptor-like protein kinase 10"/>
    <property type="match status" value="1"/>
</dbReference>
<feature type="domain" description="Gnk2-homologous" evidence="5">
    <location>
        <begin position="133"/>
        <end position="241"/>
    </location>
</feature>
<evidence type="ECO:0000313" key="7">
    <source>
        <dbReference type="Proteomes" id="UP001168098"/>
    </source>
</evidence>
<comment type="caution">
    <text evidence="6">The sequence shown here is derived from an EMBL/GenBank/DDBJ whole genome shotgun (WGS) entry which is preliminary data.</text>
</comment>
<evidence type="ECO:0000259" key="5">
    <source>
        <dbReference type="PROSITE" id="PS51473"/>
    </source>
</evidence>
<dbReference type="InterPro" id="IPR002902">
    <property type="entry name" value="GNK2"/>
</dbReference>
<dbReference type="EMBL" id="JARBHA010000010">
    <property type="protein sequence ID" value="KAJ9691443.1"/>
    <property type="molecule type" value="Genomic_DNA"/>
</dbReference>
<reference evidence="6 7" key="1">
    <citation type="journal article" date="2023" name="BMC Biotechnol.">
        <title>Vitis rotundifolia cv Carlos genome sequencing.</title>
        <authorList>
            <person name="Huff M."/>
            <person name="Hulse-Kemp A."/>
            <person name="Scheffler B."/>
            <person name="Youngblood R."/>
            <person name="Simpson S."/>
            <person name="Babiker E."/>
            <person name="Staton M."/>
        </authorList>
    </citation>
    <scope>NUCLEOTIDE SEQUENCE [LARGE SCALE GENOMIC DNA]</scope>
    <source>
        <tissue evidence="6">Leaf</tissue>
    </source>
</reference>
<feature type="compositionally biased region" description="Polar residues" evidence="3">
    <location>
        <begin position="247"/>
        <end position="261"/>
    </location>
</feature>
<feature type="compositionally biased region" description="Pro residues" evidence="3">
    <location>
        <begin position="262"/>
        <end position="271"/>
    </location>
</feature>
<accession>A0AA38ZLT3</accession>
<dbReference type="PANTHER" id="PTHR32099:SF42">
    <property type="entry name" value="CYSTEINE-RICH RECEPTOR-LIKE PROTEIN KINASE 9-RELATED"/>
    <property type="match status" value="1"/>
</dbReference>
<keyword evidence="2" id="KW-0677">Repeat</keyword>
<dbReference type="PANTHER" id="PTHR32099">
    <property type="entry name" value="CYSTEINE-RICH REPEAT SECRETORY PROTEIN"/>
    <property type="match status" value="1"/>
</dbReference>
<proteinExistence type="predicted"/>
<feature type="region of interest" description="Disordered" evidence="3">
    <location>
        <begin position="247"/>
        <end position="271"/>
    </location>
</feature>
<name>A0AA38ZLT3_VITRO</name>
<dbReference type="InterPro" id="IPR038408">
    <property type="entry name" value="GNK2_sf"/>
</dbReference>
<evidence type="ECO:0000256" key="3">
    <source>
        <dbReference type="SAM" id="MobiDB-lite"/>
    </source>
</evidence>
<feature type="domain" description="Gnk2-homologous" evidence="5">
    <location>
        <begin position="27"/>
        <end position="131"/>
    </location>
</feature>
<keyword evidence="7" id="KW-1185">Reference proteome</keyword>
<sequence>MGRFFNILFFLCAITIYLSLGTAQVQFTFRKHACVDSGNYSSSAFSTNLNIVLSSISANSSRLDRFYNTAAGLSPDDRVYAIFLCRGDTKPQLCQDCVKVASEDLVNRCPNQKEAKMCAWCGTPTAPYPPTWNKGLESLQRVQLLSAQTDGFNRILGDLMDRLVTRAVLGSPRDMFAIEEVKVTDFRNLYGLVQCTPDISQHFCNVCLRNALDDIPTCCGGREGGRVLAPSCTIRYELGPFFETNGTTVPLSPPGNSSSEPPTNPAIPPGN</sequence>
<evidence type="ECO:0000256" key="2">
    <source>
        <dbReference type="ARBA" id="ARBA00022737"/>
    </source>
</evidence>
<dbReference type="Pfam" id="PF01657">
    <property type="entry name" value="Stress-antifung"/>
    <property type="match status" value="2"/>
</dbReference>
<dbReference type="Proteomes" id="UP001168098">
    <property type="component" value="Unassembled WGS sequence"/>
</dbReference>
<evidence type="ECO:0000256" key="1">
    <source>
        <dbReference type="ARBA" id="ARBA00022729"/>
    </source>
</evidence>
<gene>
    <name evidence="6" type="ORF">PVL29_013579</name>
</gene>
<keyword evidence="1 4" id="KW-0732">Signal</keyword>
<evidence type="ECO:0000256" key="4">
    <source>
        <dbReference type="SAM" id="SignalP"/>
    </source>
</evidence>
<dbReference type="CDD" id="cd23509">
    <property type="entry name" value="Gnk2-like"/>
    <property type="match status" value="2"/>
</dbReference>
<feature type="chain" id="PRO_5041403275" description="Gnk2-homologous domain-containing protein" evidence="4">
    <location>
        <begin position="24"/>
        <end position="271"/>
    </location>
</feature>
<feature type="signal peptide" evidence="4">
    <location>
        <begin position="1"/>
        <end position="23"/>
    </location>
</feature>
<dbReference type="PROSITE" id="PS51473">
    <property type="entry name" value="GNK2"/>
    <property type="match status" value="2"/>
</dbReference>
<organism evidence="6 7">
    <name type="scientific">Vitis rotundifolia</name>
    <name type="common">Muscadine grape</name>
    <dbReference type="NCBI Taxonomy" id="103349"/>
    <lineage>
        <taxon>Eukaryota</taxon>
        <taxon>Viridiplantae</taxon>
        <taxon>Streptophyta</taxon>
        <taxon>Embryophyta</taxon>
        <taxon>Tracheophyta</taxon>
        <taxon>Spermatophyta</taxon>
        <taxon>Magnoliopsida</taxon>
        <taxon>eudicotyledons</taxon>
        <taxon>Gunneridae</taxon>
        <taxon>Pentapetalae</taxon>
        <taxon>rosids</taxon>
        <taxon>Vitales</taxon>
        <taxon>Vitaceae</taxon>
        <taxon>Viteae</taxon>
        <taxon>Vitis</taxon>
    </lineage>
</organism>
<dbReference type="AlphaFoldDB" id="A0AA38ZLT3"/>
<evidence type="ECO:0000313" key="6">
    <source>
        <dbReference type="EMBL" id="KAJ9691443.1"/>
    </source>
</evidence>
<protein>
    <recommendedName>
        <fullName evidence="5">Gnk2-homologous domain-containing protein</fullName>
    </recommendedName>
</protein>